<dbReference type="EMBL" id="CVRI01000038">
    <property type="protein sequence ID" value="CRK94425.1"/>
    <property type="molecule type" value="Genomic_DNA"/>
</dbReference>
<feature type="compositionally biased region" description="Low complexity" evidence="1">
    <location>
        <begin position="7"/>
        <end position="21"/>
    </location>
</feature>
<name>A0A1J1I7N6_9DIPT</name>
<evidence type="ECO:0000313" key="2">
    <source>
        <dbReference type="EMBL" id="CRK94425.1"/>
    </source>
</evidence>
<gene>
    <name evidence="2" type="ORF">CLUMA_CG007932</name>
</gene>
<organism evidence="2 3">
    <name type="scientific">Clunio marinus</name>
    <dbReference type="NCBI Taxonomy" id="568069"/>
    <lineage>
        <taxon>Eukaryota</taxon>
        <taxon>Metazoa</taxon>
        <taxon>Ecdysozoa</taxon>
        <taxon>Arthropoda</taxon>
        <taxon>Hexapoda</taxon>
        <taxon>Insecta</taxon>
        <taxon>Pterygota</taxon>
        <taxon>Neoptera</taxon>
        <taxon>Endopterygota</taxon>
        <taxon>Diptera</taxon>
        <taxon>Nematocera</taxon>
        <taxon>Chironomoidea</taxon>
        <taxon>Chironomidae</taxon>
        <taxon>Clunio</taxon>
    </lineage>
</organism>
<reference evidence="2 3" key="1">
    <citation type="submission" date="2015-04" db="EMBL/GenBank/DDBJ databases">
        <authorList>
            <person name="Syromyatnikov M.Y."/>
            <person name="Popov V.N."/>
        </authorList>
    </citation>
    <scope>NUCLEOTIDE SEQUENCE [LARGE SCALE GENOMIC DNA]</scope>
</reference>
<dbReference type="AlphaFoldDB" id="A0A1J1I7N6"/>
<evidence type="ECO:0000256" key="1">
    <source>
        <dbReference type="SAM" id="MobiDB-lite"/>
    </source>
</evidence>
<feature type="region of interest" description="Disordered" evidence="1">
    <location>
        <begin position="1"/>
        <end position="21"/>
    </location>
</feature>
<proteinExistence type="predicted"/>
<keyword evidence="3" id="KW-1185">Reference proteome</keyword>
<dbReference type="Proteomes" id="UP000183832">
    <property type="component" value="Unassembled WGS sequence"/>
</dbReference>
<protein>
    <submittedName>
        <fullName evidence="2">CLUMA_CG007932, isoform A</fullName>
    </submittedName>
</protein>
<evidence type="ECO:0000313" key="3">
    <source>
        <dbReference type="Proteomes" id="UP000183832"/>
    </source>
</evidence>
<sequence>MKEAFWLTTPPRTPPLVTHSPQSSVSFQHSSQSALNFIVWPVRNCETEITTITETQRKEA</sequence>
<accession>A0A1J1I7N6</accession>